<evidence type="ECO:0000256" key="1">
    <source>
        <dbReference type="SAM" id="Phobius"/>
    </source>
</evidence>
<reference evidence="2 3" key="1">
    <citation type="submission" date="2021-01" db="EMBL/GenBank/DDBJ databases">
        <title>Whole genome shotgun sequence of Actinoplanes humidus NBRC 14915.</title>
        <authorList>
            <person name="Komaki H."/>
            <person name="Tamura T."/>
        </authorList>
    </citation>
    <scope>NUCLEOTIDE SEQUENCE [LARGE SCALE GENOMIC DNA]</scope>
    <source>
        <strain evidence="2 3">NBRC 14915</strain>
    </source>
</reference>
<comment type="caution">
    <text evidence="2">The sequence shown here is derived from an EMBL/GenBank/DDBJ whole genome shotgun (WGS) entry which is preliminary data.</text>
</comment>
<protein>
    <recommendedName>
        <fullName evidence="4">DUF1449 family protein</fullName>
    </recommendedName>
</protein>
<feature type="transmembrane region" description="Helical" evidence="1">
    <location>
        <begin position="49"/>
        <end position="74"/>
    </location>
</feature>
<organism evidence="2 3">
    <name type="scientific">Winogradskya humida</name>
    <dbReference type="NCBI Taxonomy" id="113566"/>
    <lineage>
        <taxon>Bacteria</taxon>
        <taxon>Bacillati</taxon>
        <taxon>Actinomycetota</taxon>
        <taxon>Actinomycetes</taxon>
        <taxon>Micromonosporales</taxon>
        <taxon>Micromonosporaceae</taxon>
        <taxon>Winogradskya</taxon>
    </lineage>
</organism>
<evidence type="ECO:0008006" key="4">
    <source>
        <dbReference type="Google" id="ProtNLM"/>
    </source>
</evidence>
<gene>
    <name evidence="2" type="ORF">Ahu01nite_034590</name>
</gene>
<feature type="transmembrane region" description="Helical" evidence="1">
    <location>
        <begin position="81"/>
        <end position="101"/>
    </location>
</feature>
<evidence type="ECO:0000313" key="3">
    <source>
        <dbReference type="Proteomes" id="UP000603200"/>
    </source>
</evidence>
<keyword evidence="1" id="KW-1133">Transmembrane helix</keyword>
<evidence type="ECO:0000313" key="2">
    <source>
        <dbReference type="EMBL" id="GIE20357.1"/>
    </source>
</evidence>
<sequence length="193" mass="19995">MGGFFEAVLSFPTVVFTPLLVVVIGYWLVVIVGGADPDGDGAADDGGGFLGFLGLGGVPASVVLSLLVVFAWFGSLAGTELLDMIPVALVLAGAVAAAWILTKVAVMAVKRFLPTGPEPSRADFIGLTCVIRTGRVTRTFGQAEVHSPDGSSAIVQVRQAGDDDLRAGTTALLYDVDPEGEFFWVIPSDIANV</sequence>
<dbReference type="EMBL" id="BOMN01000040">
    <property type="protein sequence ID" value="GIE20357.1"/>
    <property type="molecule type" value="Genomic_DNA"/>
</dbReference>
<name>A0ABQ3ZP53_9ACTN</name>
<keyword evidence="1" id="KW-0812">Transmembrane</keyword>
<dbReference type="Proteomes" id="UP000603200">
    <property type="component" value="Unassembled WGS sequence"/>
</dbReference>
<dbReference type="RefSeq" id="WP_203837520.1">
    <property type="nucleotide sequence ID" value="NZ_BAAATV010000007.1"/>
</dbReference>
<keyword evidence="1" id="KW-0472">Membrane</keyword>
<accession>A0ABQ3ZP53</accession>
<keyword evidence="3" id="KW-1185">Reference proteome</keyword>
<proteinExistence type="predicted"/>
<feature type="transmembrane region" description="Helical" evidence="1">
    <location>
        <begin position="7"/>
        <end position="29"/>
    </location>
</feature>